<protein>
    <submittedName>
        <fullName evidence="5">Uncharacterized protein</fullName>
    </submittedName>
</protein>
<name>A0ABD2W0G0_9HYME</name>
<dbReference type="GO" id="GO:0006259">
    <property type="term" value="P:DNA metabolic process"/>
    <property type="evidence" value="ECO:0007669"/>
    <property type="project" value="UniProtKB-ARBA"/>
</dbReference>
<dbReference type="EMBL" id="JBJJXI010000146">
    <property type="protein sequence ID" value="KAL3386525.1"/>
    <property type="molecule type" value="Genomic_DNA"/>
</dbReference>
<feature type="region of interest" description="Disordered" evidence="3">
    <location>
        <begin position="145"/>
        <end position="176"/>
    </location>
</feature>
<dbReference type="CDD" id="cd09121">
    <property type="entry name" value="PLDc_DNaseII_2"/>
    <property type="match status" value="1"/>
</dbReference>
<evidence type="ECO:0000256" key="4">
    <source>
        <dbReference type="SAM" id="SignalP"/>
    </source>
</evidence>
<dbReference type="Pfam" id="PF03265">
    <property type="entry name" value="DNase_II"/>
    <property type="match status" value="1"/>
</dbReference>
<organism evidence="5 6">
    <name type="scientific">Trichogramma kaykai</name>
    <dbReference type="NCBI Taxonomy" id="54128"/>
    <lineage>
        <taxon>Eukaryota</taxon>
        <taxon>Metazoa</taxon>
        <taxon>Ecdysozoa</taxon>
        <taxon>Arthropoda</taxon>
        <taxon>Hexapoda</taxon>
        <taxon>Insecta</taxon>
        <taxon>Pterygota</taxon>
        <taxon>Neoptera</taxon>
        <taxon>Endopterygota</taxon>
        <taxon>Hymenoptera</taxon>
        <taxon>Apocrita</taxon>
        <taxon>Proctotrupomorpha</taxon>
        <taxon>Chalcidoidea</taxon>
        <taxon>Trichogrammatidae</taxon>
        <taxon>Trichogramma</taxon>
    </lineage>
</organism>
<keyword evidence="4" id="KW-0732">Signal</keyword>
<proteinExistence type="inferred from homology"/>
<feature type="signal peptide" evidence="4">
    <location>
        <begin position="1"/>
        <end position="23"/>
    </location>
</feature>
<evidence type="ECO:0000256" key="3">
    <source>
        <dbReference type="SAM" id="MobiDB-lite"/>
    </source>
</evidence>
<comment type="similarity">
    <text evidence="1">Belongs to the DNase II family.</text>
</comment>
<keyword evidence="6" id="KW-1185">Reference proteome</keyword>
<evidence type="ECO:0000313" key="6">
    <source>
        <dbReference type="Proteomes" id="UP001627154"/>
    </source>
</evidence>
<sequence>MRQFVLAILFVLTFVQSYRSSSALQCKGEQNQNVDWFLLYKLPRLPKSSNKLIKQGVAYLYMDSSSYKYGWTLSSKDISKNNSITAYTLSQFYDDKSAADSLWILYNDQPPNLPARLTNGHAKGAVITDGKEGFWLIHSVPNFPPRPNTGEDVSRSKTDKVESGVRVDHTDKDYPSGGYSYPSSGRANGQSFLCVSTSEESFNSIGKQLMYNQIVVYRRNMPKQLIGKFTTLVDAAKQARVRSPPYYRMANFNSKNGMKFTSFAKSSKWDRGESSNTRDSKRVKNYLALFFFADLYDDFVAVELNADLYTETWMNGRGKLPSDCNATRVMNVQSISLPKARVSFKSTHDHSKWAVSIDGKSARSWVCVGDINRADTQFERGGGTVCLNLPEVWKSYRDSVDDVEPCPMKRRGGLFERIEP</sequence>
<comment type="caution">
    <text evidence="5">The sequence shown here is derived from an EMBL/GenBank/DDBJ whole genome shotgun (WGS) entry which is preliminary data.</text>
</comment>
<dbReference type="CDD" id="cd09120">
    <property type="entry name" value="PLDc_DNaseII_1"/>
    <property type="match status" value="1"/>
</dbReference>
<feature type="compositionally biased region" description="Basic and acidic residues" evidence="3">
    <location>
        <begin position="152"/>
        <end position="174"/>
    </location>
</feature>
<evidence type="ECO:0000256" key="1">
    <source>
        <dbReference type="ARBA" id="ARBA00007527"/>
    </source>
</evidence>
<evidence type="ECO:0000256" key="2">
    <source>
        <dbReference type="ARBA" id="ARBA00022801"/>
    </source>
</evidence>
<dbReference type="PANTHER" id="PTHR10858:SF23">
    <property type="entry name" value="DEOXYRIBONUCLEASE II"/>
    <property type="match status" value="1"/>
</dbReference>
<keyword evidence="2" id="KW-0378">Hydrolase</keyword>
<dbReference type="GO" id="GO:0016787">
    <property type="term" value="F:hydrolase activity"/>
    <property type="evidence" value="ECO:0007669"/>
    <property type="project" value="UniProtKB-KW"/>
</dbReference>
<dbReference type="Proteomes" id="UP001627154">
    <property type="component" value="Unassembled WGS sequence"/>
</dbReference>
<dbReference type="InterPro" id="IPR004947">
    <property type="entry name" value="DNase_II"/>
</dbReference>
<dbReference type="PANTHER" id="PTHR10858">
    <property type="entry name" value="DEOXYRIBONUCLEASE II"/>
    <property type="match status" value="1"/>
</dbReference>
<accession>A0ABD2W0G0</accession>
<dbReference type="AlphaFoldDB" id="A0ABD2W0G0"/>
<reference evidence="5 6" key="1">
    <citation type="journal article" date="2024" name="bioRxiv">
        <title>A reference genome for Trichogramma kaykai: A tiny desert-dwelling parasitoid wasp with competing sex-ratio distorters.</title>
        <authorList>
            <person name="Culotta J."/>
            <person name="Lindsey A.R."/>
        </authorList>
    </citation>
    <scope>NUCLEOTIDE SEQUENCE [LARGE SCALE GENOMIC DNA]</scope>
    <source>
        <strain evidence="5 6">KSX58</strain>
    </source>
</reference>
<feature type="chain" id="PRO_5044773573" evidence="4">
    <location>
        <begin position="24"/>
        <end position="420"/>
    </location>
</feature>
<evidence type="ECO:0000313" key="5">
    <source>
        <dbReference type="EMBL" id="KAL3386525.1"/>
    </source>
</evidence>
<gene>
    <name evidence="5" type="ORF">TKK_018026</name>
</gene>